<evidence type="ECO:0000313" key="1">
    <source>
        <dbReference type="EMBL" id="QIC66647.1"/>
    </source>
</evidence>
<gene>
    <name evidence="1" type="ORF">FSC10_04415</name>
</gene>
<protein>
    <submittedName>
        <fullName evidence="1">Uncharacterized protein</fullName>
    </submittedName>
</protein>
<organism evidence="1 2">
    <name type="scientific">Acinetobacter schindleri</name>
    <dbReference type="NCBI Taxonomy" id="108981"/>
    <lineage>
        <taxon>Bacteria</taxon>
        <taxon>Pseudomonadati</taxon>
        <taxon>Pseudomonadota</taxon>
        <taxon>Gammaproteobacteria</taxon>
        <taxon>Moraxellales</taxon>
        <taxon>Moraxellaceae</taxon>
        <taxon>Acinetobacter</taxon>
    </lineage>
</organism>
<dbReference type="Proteomes" id="UP000503505">
    <property type="component" value="Chromosome"/>
</dbReference>
<accession>A0A2S1FGS3</accession>
<evidence type="ECO:0000313" key="2">
    <source>
        <dbReference type="Proteomes" id="UP000503505"/>
    </source>
</evidence>
<sequence length="65" mass="7562">MAWNGTSAVLNTRIFTGREENKDLRQSLDPEDELLCMLSPLQVIYALESFRQKTPQNFLKVDKFN</sequence>
<dbReference type="AlphaFoldDB" id="A0A2S1FGS3"/>
<reference evidence="1 2" key="1">
    <citation type="submission" date="2019-09" db="EMBL/GenBank/DDBJ databases">
        <title>Non-baumannii Acinetobacter spp. carrying blaNDM-1 isolated in China.</title>
        <authorList>
            <person name="Cui C."/>
            <person name="Chen C."/>
            <person name="Sun J."/>
            <person name="Liu Y."/>
        </authorList>
    </citation>
    <scope>NUCLEOTIDE SEQUENCE [LARGE SCALE GENOMIC DNA]</scope>
    <source>
        <strain evidence="1 2">HZE23-1</strain>
    </source>
</reference>
<proteinExistence type="predicted"/>
<dbReference type="EMBL" id="CP044463">
    <property type="protein sequence ID" value="QIC66647.1"/>
    <property type="molecule type" value="Genomic_DNA"/>
</dbReference>
<name>A0A2S1FGS3_9GAMM</name>